<accession>A0ABN7W491</accession>
<name>A0ABN7W491_GIGMA</name>
<sequence length="132" mass="15400">MVNWNKENEEQNKEKYSEQPVIAAIQAIIAKKATSLEEEVTLNSACEAWMKRAKELKWTIIKNPCELMYPERCEIADEDNFNNLEAPKENKDQLIRLPQDLKSEPQELNVRNSLRTEEELCTSGLKIRREHG</sequence>
<keyword evidence="2" id="KW-1185">Reference proteome</keyword>
<dbReference type="Proteomes" id="UP000789901">
    <property type="component" value="Unassembled WGS sequence"/>
</dbReference>
<evidence type="ECO:0000313" key="2">
    <source>
        <dbReference type="Proteomes" id="UP000789901"/>
    </source>
</evidence>
<organism evidence="1 2">
    <name type="scientific">Gigaspora margarita</name>
    <dbReference type="NCBI Taxonomy" id="4874"/>
    <lineage>
        <taxon>Eukaryota</taxon>
        <taxon>Fungi</taxon>
        <taxon>Fungi incertae sedis</taxon>
        <taxon>Mucoromycota</taxon>
        <taxon>Glomeromycotina</taxon>
        <taxon>Glomeromycetes</taxon>
        <taxon>Diversisporales</taxon>
        <taxon>Gigasporaceae</taxon>
        <taxon>Gigaspora</taxon>
    </lineage>
</organism>
<proteinExistence type="predicted"/>
<evidence type="ECO:0000313" key="1">
    <source>
        <dbReference type="EMBL" id="CAG8813085.1"/>
    </source>
</evidence>
<dbReference type="EMBL" id="CAJVQB010028816">
    <property type="protein sequence ID" value="CAG8813085.1"/>
    <property type="molecule type" value="Genomic_DNA"/>
</dbReference>
<comment type="caution">
    <text evidence="1">The sequence shown here is derived from an EMBL/GenBank/DDBJ whole genome shotgun (WGS) entry which is preliminary data.</text>
</comment>
<reference evidence="1 2" key="1">
    <citation type="submission" date="2021-06" db="EMBL/GenBank/DDBJ databases">
        <authorList>
            <person name="Kallberg Y."/>
            <person name="Tangrot J."/>
            <person name="Rosling A."/>
        </authorList>
    </citation>
    <scope>NUCLEOTIDE SEQUENCE [LARGE SCALE GENOMIC DNA]</scope>
    <source>
        <strain evidence="1 2">120-4 pot B 10/14</strain>
    </source>
</reference>
<gene>
    <name evidence="1" type="ORF">GMARGA_LOCUS25700</name>
</gene>
<protein>
    <submittedName>
        <fullName evidence="1">21622_t:CDS:1</fullName>
    </submittedName>
</protein>